<dbReference type="InterPro" id="IPR050707">
    <property type="entry name" value="HTH_MetabolicPath_Reg"/>
</dbReference>
<keyword evidence="3" id="KW-0804">Transcription</keyword>
<evidence type="ECO:0000256" key="2">
    <source>
        <dbReference type="ARBA" id="ARBA00023125"/>
    </source>
</evidence>
<reference evidence="6" key="1">
    <citation type="submission" date="2014-06" db="EMBL/GenBank/DDBJ databases">
        <title>Key roles for freshwater Actinobacteria revealed by deep metagenomic sequencing.</title>
        <authorList>
            <person name="Ghai R."/>
            <person name="Mizuno C.M."/>
            <person name="Picazo A."/>
            <person name="Camacho A."/>
            <person name="Rodriguez-Valera F."/>
        </authorList>
    </citation>
    <scope>NUCLEOTIDE SEQUENCE</scope>
</reference>
<dbReference type="PANTHER" id="PTHR30136:SF34">
    <property type="entry name" value="TRANSCRIPTIONAL REGULATOR"/>
    <property type="match status" value="1"/>
</dbReference>
<dbReference type="GO" id="GO:0003677">
    <property type="term" value="F:DNA binding"/>
    <property type="evidence" value="ECO:0007669"/>
    <property type="project" value="UniProtKB-KW"/>
</dbReference>
<dbReference type="PROSITE" id="PS51077">
    <property type="entry name" value="HTH_ICLR"/>
    <property type="match status" value="1"/>
</dbReference>
<dbReference type="SUPFAM" id="SSF46785">
    <property type="entry name" value="Winged helix' DNA-binding domain"/>
    <property type="match status" value="1"/>
</dbReference>
<dbReference type="InterPro" id="IPR036388">
    <property type="entry name" value="WH-like_DNA-bd_sf"/>
</dbReference>
<dbReference type="InterPro" id="IPR029016">
    <property type="entry name" value="GAF-like_dom_sf"/>
</dbReference>
<dbReference type="GO" id="GO:0003700">
    <property type="term" value="F:DNA-binding transcription factor activity"/>
    <property type="evidence" value="ECO:0007669"/>
    <property type="project" value="TreeGrafter"/>
</dbReference>
<dbReference type="InterPro" id="IPR036390">
    <property type="entry name" value="WH_DNA-bd_sf"/>
</dbReference>
<evidence type="ECO:0000259" key="5">
    <source>
        <dbReference type="PROSITE" id="PS51078"/>
    </source>
</evidence>
<keyword evidence="1" id="KW-0805">Transcription regulation</keyword>
<organism evidence="6">
    <name type="scientific">freshwater metagenome</name>
    <dbReference type="NCBI Taxonomy" id="449393"/>
    <lineage>
        <taxon>unclassified sequences</taxon>
        <taxon>metagenomes</taxon>
        <taxon>ecological metagenomes</taxon>
    </lineage>
</organism>
<gene>
    <name evidence="6" type="ORF">GM51_9175</name>
</gene>
<dbReference type="GO" id="GO:0045892">
    <property type="term" value="P:negative regulation of DNA-templated transcription"/>
    <property type="evidence" value="ECO:0007669"/>
    <property type="project" value="TreeGrafter"/>
</dbReference>
<dbReference type="Pfam" id="PF09339">
    <property type="entry name" value="HTH_IclR"/>
    <property type="match status" value="1"/>
</dbReference>
<evidence type="ECO:0000256" key="3">
    <source>
        <dbReference type="ARBA" id="ARBA00023163"/>
    </source>
</evidence>
<dbReference type="PROSITE" id="PS51078">
    <property type="entry name" value="ICLR_ED"/>
    <property type="match status" value="1"/>
</dbReference>
<evidence type="ECO:0000256" key="1">
    <source>
        <dbReference type="ARBA" id="ARBA00023015"/>
    </source>
</evidence>
<feature type="domain" description="HTH iclR-type" evidence="4">
    <location>
        <begin position="11"/>
        <end position="71"/>
    </location>
</feature>
<dbReference type="EMBL" id="JNSL01000050">
    <property type="protein sequence ID" value="KGA18017.1"/>
    <property type="molecule type" value="Genomic_DNA"/>
</dbReference>
<dbReference type="AlphaFoldDB" id="A0A094Q3T2"/>
<proteinExistence type="predicted"/>
<evidence type="ECO:0000313" key="6">
    <source>
        <dbReference type="EMBL" id="KGA18017.1"/>
    </source>
</evidence>
<dbReference type="Pfam" id="PF01614">
    <property type="entry name" value="IclR_C"/>
    <property type="match status" value="1"/>
</dbReference>
<name>A0A094Q3T2_9ZZZZ</name>
<sequence>MRPKPNEPDFVEALARGLKVISAFSLSHLALSVSDVAAATKLARPTTRRLLLTLESLGYVRAVNGLYMLTPKVLELGTAYISAQGMWDIARPRLESLVEQTKESSSMSQLVGSDIVYTARVPVPKIIGISVHIGTRFPAYATSMGRVLLSDLSAKELDAVLKIPSESDVVPRLKFVRKELDESLVEIRKRGWAMSDEQLSFGIRSIASPVRDASGRTIAAVNVTVNAAETSIAVLKKDHLPLLLSTAASISSDFANMALLPTTRPLAP</sequence>
<dbReference type="InterPro" id="IPR014757">
    <property type="entry name" value="Tscrpt_reg_IclR_C"/>
</dbReference>
<dbReference type="SUPFAM" id="SSF55781">
    <property type="entry name" value="GAF domain-like"/>
    <property type="match status" value="1"/>
</dbReference>
<dbReference type="SMART" id="SM00346">
    <property type="entry name" value="HTH_ICLR"/>
    <property type="match status" value="1"/>
</dbReference>
<feature type="domain" description="IclR-ED" evidence="5">
    <location>
        <begin position="72"/>
        <end position="256"/>
    </location>
</feature>
<evidence type="ECO:0000259" key="4">
    <source>
        <dbReference type="PROSITE" id="PS51077"/>
    </source>
</evidence>
<dbReference type="PANTHER" id="PTHR30136">
    <property type="entry name" value="HELIX-TURN-HELIX TRANSCRIPTIONAL REGULATOR, ICLR FAMILY"/>
    <property type="match status" value="1"/>
</dbReference>
<dbReference type="Gene3D" id="1.10.10.10">
    <property type="entry name" value="Winged helix-like DNA-binding domain superfamily/Winged helix DNA-binding domain"/>
    <property type="match status" value="1"/>
</dbReference>
<dbReference type="InterPro" id="IPR005471">
    <property type="entry name" value="Tscrpt_reg_IclR_N"/>
</dbReference>
<keyword evidence="2" id="KW-0238">DNA-binding</keyword>
<comment type="caution">
    <text evidence="6">The sequence shown here is derived from an EMBL/GenBank/DDBJ whole genome shotgun (WGS) entry which is preliminary data.</text>
</comment>
<accession>A0A094Q3T2</accession>
<protein>
    <submittedName>
        <fullName evidence="6">IclR family transcriptional regulator</fullName>
    </submittedName>
</protein>
<dbReference type="Gene3D" id="3.30.450.40">
    <property type="match status" value="1"/>
</dbReference>